<evidence type="ECO:0000313" key="1">
    <source>
        <dbReference type="EMBL" id="SHK67405.1"/>
    </source>
</evidence>
<protein>
    <submittedName>
        <fullName evidence="1">Uncharacterized protein</fullName>
    </submittedName>
</protein>
<reference evidence="2" key="1">
    <citation type="submission" date="2016-11" db="EMBL/GenBank/DDBJ databases">
        <authorList>
            <person name="Varghese N."/>
            <person name="Submissions S."/>
        </authorList>
    </citation>
    <scope>NUCLEOTIDE SEQUENCE [LARGE SCALE GENOMIC DNA]</scope>
    <source>
        <strain evidence="2">DSM 16219</strain>
    </source>
</reference>
<keyword evidence="2" id="KW-1185">Reference proteome</keyword>
<sequence>MKFTRGPPQDYCSLQPDKITRKGDAKIRSASVALYSACTRYRRSLSQPFAQTNRKVIKNDKK</sequence>
<proteinExistence type="predicted"/>
<name>A0A1M6UDU0_9BACT</name>
<accession>A0A1M6UDU0</accession>
<dbReference type="EMBL" id="FQZU01000030">
    <property type="protein sequence ID" value="SHK67405.1"/>
    <property type="molecule type" value="Genomic_DNA"/>
</dbReference>
<evidence type="ECO:0000313" key="2">
    <source>
        <dbReference type="Proteomes" id="UP000183994"/>
    </source>
</evidence>
<organism evidence="1 2">
    <name type="scientific">Desulfatibacillum alkenivorans DSM 16219</name>
    <dbReference type="NCBI Taxonomy" id="1121393"/>
    <lineage>
        <taxon>Bacteria</taxon>
        <taxon>Pseudomonadati</taxon>
        <taxon>Thermodesulfobacteriota</taxon>
        <taxon>Desulfobacteria</taxon>
        <taxon>Desulfobacterales</taxon>
        <taxon>Desulfatibacillaceae</taxon>
        <taxon>Desulfatibacillum</taxon>
    </lineage>
</organism>
<dbReference type="Proteomes" id="UP000183994">
    <property type="component" value="Unassembled WGS sequence"/>
</dbReference>
<dbReference type="STRING" id="1121393.SAMN02745216_03877"/>
<dbReference type="AlphaFoldDB" id="A0A1M6UDU0"/>
<gene>
    <name evidence="1" type="ORF">SAMN02745216_03877</name>
</gene>